<dbReference type="EMBL" id="JARKIK010000058">
    <property type="protein sequence ID" value="KAK8731980.1"/>
    <property type="molecule type" value="Genomic_DNA"/>
</dbReference>
<proteinExistence type="predicted"/>
<evidence type="ECO:0000313" key="4">
    <source>
        <dbReference type="Proteomes" id="UP001445076"/>
    </source>
</evidence>
<keyword evidence="2" id="KW-0472">Membrane</keyword>
<accession>A0AAW0WWY5</accession>
<feature type="compositionally biased region" description="Polar residues" evidence="1">
    <location>
        <begin position="9"/>
        <end position="24"/>
    </location>
</feature>
<keyword evidence="2" id="KW-1133">Transmembrane helix</keyword>
<evidence type="ECO:0000313" key="3">
    <source>
        <dbReference type="EMBL" id="KAK8731980.1"/>
    </source>
</evidence>
<feature type="transmembrane region" description="Helical" evidence="2">
    <location>
        <begin position="497"/>
        <end position="517"/>
    </location>
</feature>
<organism evidence="3 4">
    <name type="scientific">Cherax quadricarinatus</name>
    <name type="common">Australian red claw crayfish</name>
    <dbReference type="NCBI Taxonomy" id="27406"/>
    <lineage>
        <taxon>Eukaryota</taxon>
        <taxon>Metazoa</taxon>
        <taxon>Ecdysozoa</taxon>
        <taxon>Arthropoda</taxon>
        <taxon>Crustacea</taxon>
        <taxon>Multicrustacea</taxon>
        <taxon>Malacostraca</taxon>
        <taxon>Eumalacostraca</taxon>
        <taxon>Eucarida</taxon>
        <taxon>Decapoda</taxon>
        <taxon>Pleocyemata</taxon>
        <taxon>Astacidea</taxon>
        <taxon>Parastacoidea</taxon>
        <taxon>Parastacidae</taxon>
        <taxon>Cherax</taxon>
    </lineage>
</organism>
<dbReference type="Proteomes" id="UP001445076">
    <property type="component" value="Unassembled WGS sequence"/>
</dbReference>
<reference evidence="3 4" key="1">
    <citation type="journal article" date="2024" name="BMC Genomics">
        <title>Genome assembly of redclaw crayfish (Cherax quadricarinatus) provides insights into its immune adaptation and hypoxia tolerance.</title>
        <authorList>
            <person name="Liu Z."/>
            <person name="Zheng J."/>
            <person name="Li H."/>
            <person name="Fang K."/>
            <person name="Wang S."/>
            <person name="He J."/>
            <person name="Zhou D."/>
            <person name="Weng S."/>
            <person name="Chi M."/>
            <person name="Gu Z."/>
            <person name="He J."/>
            <person name="Li F."/>
            <person name="Wang M."/>
        </authorList>
    </citation>
    <scope>NUCLEOTIDE SEQUENCE [LARGE SCALE GENOMIC DNA]</scope>
    <source>
        <strain evidence="3">ZL_2023a</strain>
    </source>
</reference>
<name>A0AAW0WWY5_CHEQU</name>
<evidence type="ECO:0000256" key="2">
    <source>
        <dbReference type="SAM" id="Phobius"/>
    </source>
</evidence>
<feature type="region of interest" description="Disordered" evidence="1">
    <location>
        <begin position="1"/>
        <end position="24"/>
    </location>
</feature>
<sequence length="655" mass="70079">MMVLGKGASGNTSSPRVSGTGSPSSDFFGDILTSTLSGEDGTGILESFSLGETSLPYTIPGTFTTQYFSTSTSKNSDSTSTPKSLVLEEKVSSDAGSSTPNTRYFSSSTTKSTGVTSIPGRSVLGGESFTDISQATSTSRYPSTSAPSKTNAIISLLSFVLGDETASGVKSGSPNSRYPIPTSTQANEIHYQLSTTHNSVLGSLFELGIGDIEEPSSFTKKIKGRIDMKKLAPLNSIIKELNNMTFLPLVPLEGGSKGTENDVEGTAPLLEYLDGIRGGAWAQFKSMALGYSNWLTHEYEVQHLTEKLPLDLIKKILDLGDRVNFLHVVGKRVDPGLAGYIADQLQPLFDHFEALTAGRMLGGSVADAIGGIIRDAAWKAIRQFVRHVLRVAGNVVTRDELETFKESLAKTSPLAARGLDLILNGPFSPRDAVGRSMRNRMGGFSDQNDGFSRDGATYGSIGSYDESFSSYGVPSYGSTAGTYPIMGYTSKIHLDPYLILGGLGAAVLLAFLAYRVLVTTKGGERSNDALTFMDLSDMPGVVHSIYSMLEGADDKYRARRSSHSSLDDSDDLAYGLNSLWREHQNDSGCVKCSLFSYTIEHTNTGHDLLQGIAVAGVAHLLGTERSGQLMDEVTSLILEGTPVTCEREVNTCVLK</sequence>
<gene>
    <name evidence="3" type="ORF">OTU49_007123</name>
</gene>
<protein>
    <submittedName>
        <fullName evidence="3">Uncharacterized protein</fullName>
    </submittedName>
</protein>
<evidence type="ECO:0000256" key="1">
    <source>
        <dbReference type="SAM" id="MobiDB-lite"/>
    </source>
</evidence>
<feature type="compositionally biased region" description="Polar residues" evidence="1">
    <location>
        <begin position="94"/>
        <end position="105"/>
    </location>
</feature>
<dbReference type="AlphaFoldDB" id="A0AAW0WWY5"/>
<feature type="compositionally biased region" description="Low complexity" evidence="1">
    <location>
        <begin position="106"/>
        <end position="117"/>
    </location>
</feature>
<feature type="compositionally biased region" description="Low complexity" evidence="1">
    <location>
        <begin position="69"/>
        <end position="84"/>
    </location>
</feature>
<keyword evidence="4" id="KW-1185">Reference proteome</keyword>
<comment type="caution">
    <text evidence="3">The sequence shown here is derived from an EMBL/GenBank/DDBJ whole genome shotgun (WGS) entry which is preliminary data.</text>
</comment>
<feature type="region of interest" description="Disordered" evidence="1">
    <location>
        <begin position="69"/>
        <end position="122"/>
    </location>
</feature>
<keyword evidence="2" id="KW-0812">Transmembrane</keyword>